<name>A0A0G2Y4X9_MIMIV</name>
<evidence type="ECO:0000313" key="4">
    <source>
        <dbReference type="EMBL" id="AKI79574.1"/>
    </source>
</evidence>
<dbReference type="SUPFAM" id="SSF54695">
    <property type="entry name" value="POZ domain"/>
    <property type="match status" value="1"/>
</dbReference>
<dbReference type="InterPro" id="IPR011333">
    <property type="entry name" value="SKP1/BTB/POZ_sf"/>
</dbReference>
<dbReference type="Gene3D" id="2.130.10.10">
    <property type="entry name" value="YVTN repeat-like/Quinoprotein amine dehydrogenase"/>
    <property type="match status" value="1"/>
</dbReference>
<dbReference type="InterPro" id="IPR036322">
    <property type="entry name" value="WD40_repeat_dom_sf"/>
</dbReference>
<keyword evidence="6" id="KW-1185">Reference proteome</keyword>
<dbReference type="GeneID" id="9925447"/>
<protein>
    <submittedName>
        <fullName evidence="3">Putative BTB/POZ domain and WD-repeat protein</fullName>
    </submittedName>
</protein>
<dbReference type="InterPro" id="IPR015943">
    <property type="entry name" value="WD40/YVTN_repeat-like_dom_sf"/>
</dbReference>
<dbReference type="SUPFAM" id="SSF50978">
    <property type="entry name" value="WD40 repeat-like"/>
    <property type="match status" value="1"/>
</dbReference>
<organismHost>
    <name type="scientific">Acanthamoeba polyphaga</name>
    <name type="common">Amoeba</name>
    <dbReference type="NCBI Taxonomy" id="5757"/>
</organismHost>
<evidence type="ECO:0000313" key="7">
    <source>
        <dbReference type="Proteomes" id="UP000241474"/>
    </source>
</evidence>
<gene>
    <name evidence="3" type="primary">L786</name>
</gene>
<evidence type="ECO:0000313" key="5">
    <source>
        <dbReference type="EMBL" id="AKI81464.1"/>
    </source>
</evidence>
<evidence type="ECO:0000313" key="3">
    <source>
        <dbReference type="EMBL" id="ADO18405.1"/>
    </source>
</evidence>
<evidence type="ECO:0000313" key="6">
    <source>
        <dbReference type="Proteomes" id="UP000201519"/>
    </source>
</evidence>
<evidence type="ECO:0000259" key="2">
    <source>
        <dbReference type="PROSITE" id="PS50097"/>
    </source>
</evidence>
<dbReference type="Proteomes" id="UP000241474">
    <property type="component" value="Segment"/>
</dbReference>
<dbReference type="EMBL" id="KM982403">
    <property type="protein sequence ID" value="AKI81464.1"/>
    <property type="molecule type" value="Genomic_DNA"/>
</dbReference>
<reference evidence="7 8" key="2">
    <citation type="submission" date="2014-10" db="EMBL/GenBank/DDBJ databases">
        <title>Pan-genome analysis of Brazilian lineage A amoebal mimiviruses.</title>
        <authorList>
            <person name="Assis F.L."/>
            <person name="Abrahao J.S."/>
            <person name="Kroon E.G."/>
            <person name="Dornas F.P."/>
            <person name="Andrade K.R."/>
            <person name="Borato P.V.M."/>
            <person name="Pilotto M.R."/>
            <person name="Benamar S."/>
            <person name="LaScola B."/>
            <person name="Colson P."/>
        </authorList>
    </citation>
    <scope>NUCLEOTIDE SEQUENCE [LARGE SCALE GENOMIC DNA]</scope>
    <source>
        <strain evidence="5 8">Amazonia</strain>
        <strain evidence="4 7">Oyster</strain>
    </source>
</reference>
<evidence type="ECO:0000313" key="8">
    <source>
        <dbReference type="Proteomes" id="UP000274448"/>
    </source>
</evidence>
<sequence>MDFNILYSFVSNKTFTDVEIVLIDEINRVNMNVHKAVLASSSQYFLNLFTKFSETNKSTITIRVRDSQISSDIICSFYGQIVDSTNYPDWKYTLLKYQCLDYFSLDYNIDILTGLKIPSEGFDLLLETANTIGYRNEINKLIAKNIPDNYDLSIFSDEFLGSLRKYICKHNIITANFKSINIYDVITGNKLSSLSLNNNFSHVCKVGKNIIAIVYYCADKIFLFDLVSRDVIDTLHNLDIQSSCDMTAICYIKSLNHLVTANSNNQLIVWDLTTRQIIKIKKVNRLINRLIANHTIITDYNLFISIGYNESILVWDKNYTISKGIDSPNKITTYSASGRELILANARYIKIFDIDEGKILYKTNNDTFRTPYDIINICDNSYILFDSDNEPICYLIYDWKNVSKIRLNRSKKNYDNIFCKKFPPESVNYSANDTNSNILIVVTDYHTVYAQINGKKYGPFVVKPNNIAGVFFVKDKKATNLLNSINDLIKHN</sequence>
<feature type="domain" description="BTB" evidence="2">
    <location>
        <begin position="16"/>
        <end position="86"/>
    </location>
</feature>
<organism evidence="3 6">
    <name type="scientific">Acanthamoeba polyphaga mimivirus</name>
    <name type="common">APMV</name>
    <dbReference type="NCBI Taxonomy" id="212035"/>
    <lineage>
        <taxon>Viruses</taxon>
        <taxon>Varidnaviria</taxon>
        <taxon>Bamfordvirae</taxon>
        <taxon>Nucleocytoviricota</taxon>
        <taxon>Megaviricetes</taxon>
        <taxon>Imitervirales</taxon>
        <taxon>Mimiviridae</taxon>
        <taxon>Megamimivirinae</taxon>
        <taxon>Mimivirus</taxon>
        <taxon>Mimivirus bradfordmassiliense</taxon>
    </lineage>
</organism>
<dbReference type="Gene3D" id="3.30.710.10">
    <property type="entry name" value="Potassium Channel Kv1.1, Chain A"/>
    <property type="match status" value="1"/>
</dbReference>
<reference evidence="3 6" key="1">
    <citation type="journal article" date="2011" name="Virol. J.">
        <title>Breaking the 1000-gene barrier for Mimivirus using ultra-deep genome and transcriptome sequencing.</title>
        <authorList>
            <person name="Legendre M."/>
            <person name="Santini S."/>
            <person name="Rico A."/>
            <person name="Abergel C."/>
            <person name="Claverie J.M."/>
        </authorList>
    </citation>
    <scope>NUCLEOTIDE SEQUENCE [LARGE SCALE GENOMIC DNA]</scope>
</reference>
<accession>A0A0G2Y4X9</accession>
<dbReference type="InterPro" id="IPR000210">
    <property type="entry name" value="BTB/POZ_dom"/>
</dbReference>
<dbReference type="Proteomes" id="UP000274448">
    <property type="component" value="Segment"/>
</dbReference>
<accession>E3VXM1</accession>
<dbReference type="SMR" id="A0A0G2Y4X9"/>
<dbReference type="Proteomes" id="UP000201519">
    <property type="component" value="Segment"/>
</dbReference>
<comment type="similarity">
    <text evidence="1">Belongs to the mimivirus BTB/WD family.</text>
</comment>
<evidence type="ECO:0000256" key="1">
    <source>
        <dbReference type="ARBA" id="ARBA00006497"/>
    </source>
</evidence>
<dbReference type="PROSITE" id="PS50097">
    <property type="entry name" value="BTB"/>
    <property type="match status" value="1"/>
</dbReference>
<proteinExistence type="inferred from homology"/>
<dbReference type="CDD" id="cd18186">
    <property type="entry name" value="BTB_POZ_ZBTB_KLHL-like"/>
    <property type="match status" value="1"/>
</dbReference>
<dbReference type="Pfam" id="PF00651">
    <property type="entry name" value="BTB"/>
    <property type="match status" value="1"/>
</dbReference>
<dbReference type="EMBL" id="HQ336222">
    <property type="protein sequence ID" value="ADO18405.1"/>
    <property type="molecule type" value="Genomic_DNA"/>
</dbReference>
<dbReference type="EMBL" id="KM982401">
    <property type="protein sequence ID" value="AKI79574.1"/>
    <property type="molecule type" value="Genomic_DNA"/>
</dbReference>
<dbReference type="OrthoDB" id="34887at10239"/>
<dbReference type="RefSeq" id="YP_003987318.1">
    <property type="nucleotide sequence ID" value="NC_014649.1"/>
</dbReference>
<dbReference type="KEGG" id="vg:9925447"/>